<dbReference type="AlphaFoldDB" id="A0A974XKU8"/>
<dbReference type="Proteomes" id="UP000663281">
    <property type="component" value="Chromosome"/>
</dbReference>
<dbReference type="SUPFAM" id="SSF52799">
    <property type="entry name" value="(Phosphotyrosine protein) phosphatases II"/>
    <property type="match status" value="1"/>
</dbReference>
<dbReference type="PROSITE" id="PS50056">
    <property type="entry name" value="TYR_PHOSPHATASE_2"/>
    <property type="match status" value="1"/>
</dbReference>
<dbReference type="InterPro" id="IPR000387">
    <property type="entry name" value="Tyr_Pase_dom"/>
</dbReference>
<evidence type="ECO:0000259" key="2">
    <source>
        <dbReference type="PROSITE" id="PS50056"/>
    </source>
</evidence>
<feature type="domain" description="Tyrosine specific protein phosphatases" evidence="2">
    <location>
        <begin position="78"/>
        <end position="145"/>
    </location>
</feature>
<dbReference type="KEGG" id="scyp:JYB88_11380"/>
<proteinExistence type="predicted"/>
<name>A0A974XKU8_9GAMM</name>
<evidence type="ECO:0000313" key="3">
    <source>
        <dbReference type="EMBL" id="QSX28871.1"/>
    </source>
</evidence>
<dbReference type="PANTHER" id="PTHR23339">
    <property type="entry name" value="TYROSINE SPECIFIC PROTEIN PHOSPHATASE AND DUAL SPECIFICITY PROTEIN PHOSPHATASE"/>
    <property type="match status" value="1"/>
</dbReference>
<accession>A0A974XKU8</accession>
<sequence length="156" mass="16908">MQQVFWLIEGVLAGRSGPNKDAWDPRALRASGIGAVLSVNGGEGCDPKALAEAGLDYACFPFSTNVPPLPGDDALCAEQAEKALAWLLEHEARGVPVLVHCRNGRDRTGILMACYLMHKGAAPVHAVSQVRSIRETAFSSEGWDQLVYDVLYRMQN</sequence>
<dbReference type="Pfam" id="PF22784">
    <property type="entry name" value="PTP-SAK"/>
    <property type="match status" value="1"/>
</dbReference>
<keyword evidence="1" id="KW-0378">Hydrolase</keyword>
<dbReference type="Gene3D" id="3.90.190.10">
    <property type="entry name" value="Protein tyrosine phosphatase superfamily"/>
    <property type="match status" value="1"/>
</dbReference>
<dbReference type="InterPro" id="IPR016130">
    <property type="entry name" value="Tyr_Pase_AS"/>
</dbReference>
<dbReference type="GO" id="GO:0016791">
    <property type="term" value="F:phosphatase activity"/>
    <property type="evidence" value="ECO:0007669"/>
    <property type="project" value="UniProtKB-ARBA"/>
</dbReference>
<protein>
    <submittedName>
        <fullName evidence="3">Dual specificity protein phosphatase family protein</fullName>
    </submittedName>
</protein>
<dbReference type="InterPro" id="IPR057023">
    <property type="entry name" value="PTP-SAK"/>
</dbReference>
<evidence type="ECO:0000313" key="4">
    <source>
        <dbReference type="Proteomes" id="UP000663281"/>
    </source>
</evidence>
<dbReference type="PROSITE" id="PS00383">
    <property type="entry name" value="TYR_PHOSPHATASE_1"/>
    <property type="match status" value="1"/>
</dbReference>
<dbReference type="InterPro" id="IPR029021">
    <property type="entry name" value="Prot-tyrosine_phosphatase-like"/>
</dbReference>
<dbReference type="InterPro" id="IPR050561">
    <property type="entry name" value="PTP"/>
</dbReference>
<keyword evidence="4" id="KW-1185">Reference proteome</keyword>
<evidence type="ECO:0000256" key="1">
    <source>
        <dbReference type="ARBA" id="ARBA00022801"/>
    </source>
</evidence>
<reference evidence="3 4" key="1">
    <citation type="submission" date="2021-03" db="EMBL/GenBank/DDBJ databases">
        <title>Novel species identification of genus Shewanella.</title>
        <authorList>
            <person name="Liu G."/>
            <person name="Zhang Q."/>
        </authorList>
    </citation>
    <scope>NUCLEOTIDE SEQUENCE [LARGE SCALE GENOMIC DNA]</scope>
    <source>
        <strain evidence="3 4">FJAT-53726</strain>
    </source>
</reference>
<organism evidence="3 4">
    <name type="scientific">Shewanella cyperi</name>
    <dbReference type="NCBI Taxonomy" id="2814292"/>
    <lineage>
        <taxon>Bacteria</taxon>
        <taxon>Pseudomonadati</taxon>
        <taxon>Pseudomonadota</taxon>
        <taxon>Gammaproteobacteria</taxon>
        <taxon>Alteromonadales</taxon>
        <taxon>Shewanellaceae</taxon>
        <taxon>Shewanella</taxon>
    </lineage>
</organism>
<dbReference type="EMBL" id="CP071504">
    <property type="protein sequence ID" value="QSX28871.1"/>
    <property type="molecule type" value="Genomic_DNA"/>
</dbReference>
<dbReference type="RefSeq" id="WP_207324195.1">
    <property type="nucleotide sequence ID" value="NZ_CP071504.1"/>
</dbReference>
<gene>
    <name evidence="3" type="ORF">JYB88_11380</name>
</gene>